<dbReference type="EMBL" id="JAWXYG010000003">
    <property type="protein sequence ID" value="KAK4277107.1"/>
    <property type="molecule type" value="Genomic_DNA"/>
</dbReference>
<dbReference type="InterPro" id="IPR057946">
    <property type="entry name" value="TPR_ZFYVE26"/>
</dbReference>
<dbReference type="Proteomes" id="UP001293593">
    <property type="component" value="Unassembled WGS sequence"/>
</dbReference>
<feature type="compositionally biased region" description="Basic and acidic residues" evidence="1">
    <location>
        <begin position="134"/>
        <end position="146"/>
    </location>
</feature>
<feature type="region of interest" description="Disordered" evidence="1">
    <location>
        <begin position="1706"/>
        <end position="1731"/>
    </location>
</feature>
<dbReference type="PANTHER" id="PTHR35478:SF1">
    <property type="entry name" value="ZINC FINGER FYVE DOMAIN-CONTAINING PROTEIN 26"/>
    <property type="match status" value="1"/>
</dbReference>
<evidence type="ECO:0000313" key="4">
    <source>
        <dbReference type="Proteomes" id="UP001293593"/>
    </source>
</evidence>
<feature type="region of interest" description="Disordered" evidence="1">
    <location>
        <begin position="121"/>
        <end position="146"/>
    </location>
</feature>
<keyword evidence="4" id="KW-1185">Reference proteome</keyword>
<organism evidence="3 4">
    <name type="scientific">Acacia crassicarpa</name>
    <name type="common">northern wattle</name>
    <dbReference type="NCBI Taxonomy" id="499986"/>
    <lineage>
        <taxon>Eukaryota</taxon>
        <taxon>Viridiplantae</taxon>
        <taxon>Streptophyta</taxon>
        <taxon>Embryophyta</taxon>
        <taxon>Tracheophyta</taxon>
        <taxon>Spermatophyta</taxon>
        <taxon>Magnoliopsida</taxon>
        <taxon>eudicotyledons</taxon>
        <taxon>Gunneridae</taxon>
        <taxon>Pentapetalae</taxon>
        <taxon>rosids</taxon>
        <taxon>fabids</taxon>
        <taxon>Fabales</taxon>
        <taxon>Fabaceae</taxon>
        <taxon>Caesalpinioideae</taxon>
        <taxon>mimosoid clade</taxon>
        <taxon>Acacieae</taxon>
        <taxon>Acacia</taxon>
    </lineage>
</organism>
<comment type="caution">
    <text evidence="3">The sequence shown here is derived from an EMBL/GenBank/DDBJ whole genome shotgun (WGS) entry which is preliminary data.</text>
</comment>
<dbReference type="PANTHER" id="PTHR35478">
    <property type="entry name" value="ZINC FINGER FYVE DOMAIN PROTEIN"/>
    <property type="match status" value="1"/>
</dbReference>
<accession>A0AAE1JTL9</accession>
<feature type="compositionally biased region" description="Low complexity" evidence="1">
    <location>
        <begin position="1923"/>
        <end position="1936"/>
    </location>
</feature>
<evidence type="ECO:0000313" key="3">
    <source>
        <dbReference type="EMBL" id="KAK4277107.1"/>
    </source>
</evidence>
<feature type="region of interest" description="Disordered" evidence="1">
    <location>
        <begin position="1909"/>
        <end position="1937"/>
    </location>
</feature>
<evidence type="ECO:0000259" key="2">
    <source>
        <dbReference type="Pfam" id="PF25569"/>
    </source>
</evidence>
<proteinExistence type="predicted"/>
<gene>
    <name evidence="3" type="ORF">QN277_015157</name>
</gene>
<dbReference type="Pfam" id="PF25569">
    <property type="entry name" value="TPR_ZFYVE26"/>
    <property type="match status" value="1"/>
</dbReference>
<feature type="domain" description="ZFYVE26-like TPR repeats" evidence="2">
    <location>
        <begin position="2400"/>
        <end position="2519"/>
    </location>
</feature>
<reference evidence="3" key="1">
    <citation type="submission" date="2023-10" db="EMBL/GenBank/DDBJ databases">
        <title>Chromosome-level genome of the transformable northern wattle, Acacia crassicarpa.</title>
        <authorList>
            <person name="Massaro I."/>
            <person name="Sinha N.R."/>
            <person name="Poethig S."/>
            <person name="Leichty A.R."/>
        </authorList>
    </citation>
    <scope>NUCLEOTIDE SEQUENCE</scope>
    <source>
        <strain evidence="3">Acra3RX</strain>
        <tissue evidence="3">Leaf</tissue>
    </source>
</reference>
<evidence type="ECO:0000256" key="1">
    <source>
        <dbReference type="SAM" id="MobiDB-lite"/>
    </source>
</evidence>
<sequence>MTKETQFLARLASNHLFLAQFEPLRAILLALRTRNRDLARSILQTIVAHSGRFQNILWTPSCSSPALLTHLATIELLQFDNASSAWNFDSETLRLRAEFLLLVQNLIDLLSESTRKNLSTDKEKNILKDPGSLEDQRGKLDKGEELRDGNGDLGSCMRILDVILELGMKRLRPEADVEMDGAETSVSGSVAPFEEGELMCLRSVILNHADIFDALCGNIHKQIRQWERYDPGIATAVGESDDVRVVLSEEEDVRVLGLIQKTVQVVHLGAMKQGMKADDAEEAISHIRFLHFDNGVEESEYRIVLKDLVKSVLSRSEKFGDSWNAMRDQMLVLYGEALSSDCGDVIQMIQTIHDELLSEEIEVYRAQTDNFRPPPLARFLRYCSELKLHQDVDDKTPFLNKVVNSCKAELYHYARVSGLHVLECVMDAALSAVKREQLEEASNALQLFPQLQPLLAAMGWDLLTGKIAARRKLMQLLWKSKSQVIQLEESSLYGYKSDEMSCVEQLCDTLCYQLDLASFVAFVNSGRSWNSKLSLTLSGKGQMALGDEDAYSDPFVENFVLERLSVQSPLRVLFDVVPGIKFQEAIELISMEPIASTLAAWKRMQDVELMHMRYALESTVLALGAMERSISGEKEAHQQVALCHLKDLRNHLDSISNLPRKIFMVNVIISLLHMDNLSLNSMHCPSPGSDSKLSYTFSGEHGDLIECEGGNKMVISFTGILLDILRHNMSSVIELESTLDDSLSTASIQALDWRISIAKRFIEEWEWRLSILQHLLPFSERQWRWKEALTVLRAAPSKLLNLCMQKAKFDIGEEAVHRFSLSAEDKATLELAEWVDSACRKASVDDVVSRVQDLDFSLLRSQLGPVSVILLCIDVAATSSRSAKMSEQLLNQAQIILSEIYPGGYPKVGSTYWDQILEMGVISVSRRLLKRLHEVLEQDNPPALQAILSGDNFVPSLKEMQRQEQRERALALLHQMVEDAHRGKRQFLSGKLHNLARAVADEETEPSTTRGEGIYAERSVISNSQKEIVLGLGLRVVKQLTSSSSAGETSMQSVGYGIKDPEKRIFRPLSAKPTTYLSQFILHVAAIGDIVDGTDTTHDFNFFSVVYEWPKDLLTRLVFERGSTDAAVKAADIMGADFVHEVISACVPPVYPPRSGHGWACIPVVPAFSKGGSDNKVLSPSSKDAKPNCYSRSSATPGVPLYPLQLDVVKHLAKISPVRAVLACVFGSSILYSGSDSSISSSLNDGLLHAPDADRLFYEFALDQSERFPTLNRWIQMQTNLHRVSEFAVTSNQTADEELEARTSVKRIRELDSDTESEIDEIVGSSTVPVALADLSNQGVEAADPWHDSSKSEAAQLDATVFLSFDWDNEEPYEKAVERLIEEGKLMDALALSDRFLRNGASDQLLQLLIEREEDNQSSSSQRQGYGGHNMWSNSWQYCLRLKDKQLAARLALRYVHSWELDAALDVLTMCSCHLPPSDPITTQVLQMKQALQRYSHILSADDHYTSWQEVEADCKEDPEGLALRLAGKGAVSAALEVAESARLSVDLRRELQGRQLVKLLTADPLNGGGPAEASRFLSSLRDTDDALPVAMGAMQLLPNLRSKQLLVHFFLKRREGNLSDVEISRLNSWALGLRVLAVLPAPWQQRCSSLHEYPHLILEVLLMRKQLQSATLILKEFPSLRDNNVITAYATKAIAVSISSPPREHRISVSGSRPKPKTRSVIPPRSSFTSSLNNLQKEARRAFSWTPKNTVEKNAPKDVYRKRKSSGLSPSDRVTWEAMTGIQEDRISSFSTDGQERLPSVSIAEEWMLTGDPNKDESIRSSHRYESAPDITLFKALLSLCSDESVSAKIALDLCMNQMKNVLSSQQVPNNALMETIGRAYRATETFVQGLIYAKSLVTKFTGGIELPSNSERSRDTDDTSSDAGSSSVGSQSTDELSEQMSQVVIWLGRAELLQSLLGSGIAASLDDIADGESSARLRDRLIMEERYSMAVYTSRKCKIDVFPVWNAWGHALIRMEHYDQARVKFKQALQVYKGDPGPVILEIINTIEGGPPVDVSAFHSMFDHFAKSAPTILDDSLSADSYLNILYMPSTFPRSERSRRSQESTSDSIYSPDFYDGPRSNLDNARFNECVTYLQEYARQHLLGFLFRHDHYHDACLLFFPLDAVPPPPPPQPSVISGVTSLSPQRSDPLTTDYGTIDDLCDFCIGYGAMPVLEEVISTRMSLANPQDLIGDPYTAAALARICIYCETHKHFNYLYRFQVIKKDHVAAGLCCIQLFVNSSLPEEAIKHLEHAKMHFDEGLSARHKGGVSTKLVTKGLRGKSASEKLSEEGLVKFSARVSIQVEVVKSFNDQEGPQWKYSLFGNPNDLDTFRRRCKIAEILVEKNFDLAFQVIYEFSLPAVDIYAGVAASLAERKRGSQLTEFFKNIKGTIDDDDWDQVLGAAINVYANKHKERPDRLIDMLTSSHRKVLACVVCGRLKSAFQIASRSGSVADVQYVAHQALHANALPVLDMCKQWLSQYM</sequence>
<protein>
    <recommendedName>
        <fullName evidence="2">ZFYVE26-like TPR repeats domain-containing protein</fullName>
    </recommendedName>
</protein>
<name>A0AAE1JTL9_9FABA</name>